<dbReference type="Pfam" id="PF16511">
    <property type="entry name" value="FERM_f0"/>
    <property type="match status" value="1"/>
</dbReference>
<dbReference type="SUPFAM" id="SSF109885">
    <property type="entry name" value="I/LWEQ domain"/>
    <property type="match status" value="2"/>
</dbReference>
<feature type="region of interest" description="Disordered" evidence="6">
    <location>
        <begin position="2289"/>
        <end position="2310"/>
    </location>
</feature>
<dbReference type="InterPro" id="IPR015224">
    <property type="entry name" value="Talin_cent"/>
</dbReference>
<evidence type="ECO:0000259" key="7">
    <source>
        <dbReference type="PROSITE" id="PS50053"/>
    </source>
</evidence>
<dbReference type="InterPro" id="IPR018979">
    <property type="entry name" value="FERM_N"/>
</dbReference>
<dbReference type="Gene3D" id="1.20.1420.10">
    <property type="entry name" value="Talin, central domain"/>
    <property type="match status" value="8"/>
</dbReference>
<evidence type="ECO:0000256" key="6">
    <source>
        <dbReference type="SAM" id="MobiDB-lite"/>
    </source>
</evidence>
<gene>
    <name evidence="10" type="primary">LOC113498231</name>
</gene>
<keyword evidence="3" id="KW-0963">Cytoplasm</keyword>
<dbReference type="SMART" id="SM01244">
    <property type="entry name" value="IRS"/>
    <property type="match status" value="1"/>
</dbReference>
<dbReference type="PROSITE" id="PS50053">
    <property type="entry name" value="UBIQUITIN_2"/>
    <property type="match status" value="1"/>
</dbReference>
<evidence type="ECO:0000256" key="3">
    <source>
        <dbReference type="ARBA" id="ARBA00022490"/>
    </source>
</evidence>
<dbReference type="SUPFAM" id="SSF47031">
    <property type="entry name" value="Second domain of FERM"/>
    <property type="match status" value="1"/>
</dbReference>
<feature type="coiled-coil region" evidence="5">
    <location>
        <begin position="560"/>
        <end position="590"/>
    </location>
</feature>
<dbReference type="InterPro" id="IPR006077">
    <property type="entry name" value="Vinculin/catenin"/>
</dbReference>
<sequence>MPSLSLKIVQDNGAVTRKVKFDSRMTVQEAHKVVKEKVIVPDNKEYALFLRSADDDLTGVWLENERNLDYYMLRDGDSLDYICKVRNLRVRLLDGTVKTLQVEEASTVIELLFQVCARIGITNHDEYGLCREEVAEEEEGKEPVTGTLTRKAKVQQRERDELLEQMSKRLKTDDNVEWLDQHRTLREQGVDPSQTVLLKRRLFFSDRNVDARDPVQLNLLYVQTRDAILNGRHPVTEQQAVEFAGIQCQVHFGDYQEKKHKPGFLENLEEYLPKQYSNAWGVEKKIHKAYSQHQGVSHLDAKYLYIKTARDLPTYGVTFFVVKEKQKDKKKLVPRLLGINAQAILRLDEVTKEILQTWPLTHVKTYHAGKSQFFTLNFGDYSDKEYSVKTKDALRIRDILEGYIDIIGRRMRAQPTADTAESMAIMHDNIQTGRSHIIQHMSHNTVKVVSETFVGPTKILPYDTGSQAQQGTQIMSVQQIVVTDHLQNKQHALKGEVPLRGVMSDECVRKLRRMNSNSVKIVTLLTDPTDVNVQDAQKIVANMQEDFPEVEKGVIETAEKQTIDEAKKMLQDELQDLKNYLNKLTENTKQGNVNPADAKESAEYIADVTAQLYLSTDPKTRKGSEILRRSRKSLKAGERTERATRRVSLSAAAAAARRATDRAASTLRQDYDGEKLNDAERRQLEKALQERMGKLNAAIALFLTAYSDPKNVDYDAAINSMNNINELMPELARDAQILGSSMDDAGRQELQDDMRTLLEATGRLCAMDGSEDHEKMQEASNNYADIAGKLIFTFARGTNAADENEIIELAKTAGDKASLLLVLSNELACQAGPAPAAQEVKDAGARAAAAARDLLACAQLTAPAIHEAHCRSALWAASAGLRGGVQQLQAAARPLLEAGARLRLRQPLHARAADVHKALDKLQDAYTALGDDIADASLPLQERQRLRFIHTMAGAKNKLQGVEDLWNKSATAPPSERDMSEARRRLSHQMAQLNAAVAALTATTADPENPDYATVDLAISTISELMPQIVKDSELVSSDKDEATRAAMLRQVRGLCAAARDLLPGAGELHGQSEAASNFAAASGKLVFLVSPGADKGKGKYVVDTAGVARDQLSELVSQAQRVGPRLPPAAAAELDAACARAGHAAHALLPVAQVTAPSLHDPRCQDALTTALVRARTAASDLVSCTDPHLQDQPELQDLLLQKRGQLEDSLEKIAQAMHVGQQDRSSYIPTEQERQRLQFISSTAGAKNRLEEAQQQLDQPLVSQPLPEAAASPLQHKLWQRLAQLNAAVASLAAATADRENPDYAGAQQAVATISEMMPGIVQDSRTLCGTKSETEQAQMLQDLRALCEATRELCDNAGEPQGLGVAAAKFSAATGNLVFCVSPSKRSADREQEVIELSSAACGKASELLSRVQTLEQQLQEKDPAAASELDARGARTADAAQALLTVAQLSACSIADAGCAAAVKSAAEVLRGSARALTESCRGHAVQDEGVLLRQREQLEDAIDRLLQACKKQDDGPSQEEKSAQQEKKRLQFISSVSGAKSRLDAAEQQLSQPLVCQLMHPQAGSALQHKLWQRLAQLNAAVASLAAATADREHPDYAAAEYATKTISELMPDIVQDSRTLCGTKSETEQAQMLQDLRALCEATRELCDNAGQSQGLGEAAAKFSAASGNLVFCVSPSKRSADREQQVIELSAAACGKASELLSRVQTLEQQLQEKDPATASELDARGAKTADAAQALLAVAQVSASSIADAGCAAAVTSAAEVLRGSARALTESCRGHAAQDEGVLLEQRQELEDAIDRLLQACKKDDDGPSQEEKSAQQEKKRLQFISSVSGAKSRLDAAEQQLSQPLVCQLMQPAAGSALQNKLWQRLAQLNAAVASLAAATADRENPDYPSAEDAVRTITELMPSIVQDSRTLCGTKDEAGQAAMLKDLKALCEASKELCDGSVQQEGLGEAAAKFSAASGSLVFLVSPSKENLLEQQVIDLTSVACGKASELLSQVQTLEQQLQEKDPAAAAELDARGARTADAAQALLAVAQVTAPSLADPACGTALSSAVEVLRQRSQQLTASCQPHADQQQQETLATAQQTLENSLQDLLKACYSAQSVPAPAVSLSPQQDKQRLKFISTVSRATGRLDAAEQQLEQPQLRQLLKPEDSSQLQQQLSGRCQQLDAAAAALATATQDAKNPDYAAAERAVITITELMPQITYASRAVSSSLDAGSRAALLQQAAALCGASRALLRGQGQPHELHDASTKLANASNKLLFIIDPGHKTDAKQTGDLQAASKPVPGVKPAVPARGPAPAHAADTQAFLNRLRQEEIIDNKARVVSMTRIDAASSATQQYARLVEDINKQLDNAEKELKQLSDAASTASPRPAGPSALAVWDREQRLEDALARAAQQLAALVAANYTDKLDYTAATQPTVALSEAVKSIVDDGGVISGSLQAAARRSFLQDLLGLCHSTRAVCEAASKDRKKLNDSAIAFGNQSAKLLRVVSSDVNRTMEKEVISRAKAIGDTASRVALEAGVVAADDSVKFEDRHVQDICTAGAACVDAAGKLVYTAKLVAPTIHHTTCQNTLTSSADSLSSSLTAFSKTLTPLTSAQHPGVQKLVEETRSLEELVAKLKSDVKAGDLGRRREVDRMVELDTPLRQMTVQIIDNARNMSEYGDISPDLKQQYAAYSSRLAEALHALDLANARYQRAAHDKEKREQMEIAVQDLQMTLLQTRPSRVGQERNNIVDFRDFLQDLVKESDDLQESVKQHEGLAGKRTAEDINLLCSKISEDANKLMFPEQASGEVTVLTSVDDVADIDHFGQECDVLVKEINSAIQGIQDQKTREVLRAKALPLTESCHLLRFATNCHISATKTAAFDEVLRELDNFEEAVIQPIIKDVMMKKEKKSGSPPAWSARARRGSAGLVLAARAAAAGRPHDLCRALTHYAAETAREAAQRDTWSTLETHMNQVLTQVHDVTSASCLRLANWDPRYSSEFTSHSILKNLNDLDYKFSSKKLKTPVLNDEDIDKLLLCQRHKVQGTQSQLQAKLQQLSTQLGSLSGGVLLSVRTPDSLGRSLHAAAEVAAQLADTARGLKDQAKPAQCTKIEDAAHEMCLATYTLMKTAEVICQNPNHHNARRRLLDACHHLNDTINQLVRSVNPTNRVSQECSELHRSLQLQRSMLQATPQPCGALPYDHCLDTLQSQREVLLKMNSDQAMSREEFLKSMHYVGSAVNNSTDCAAHAAYLVSVSEKDASIGKQGIVDVPKLSKSVQAAQDSCVSIIIANNEELIYEEQKTLEGQVEELLSNLESAHELTRSADLKLMLKKSAEDVQFSAKAYYNIAKQDKPKDVKMSLIMSLLDDISSAGHLLEHPDLVPIAAELKPDTHEHCQEVTKSSLELLKNTEDLIKEVKTSEQPEVMKWVVFNKRRDVLESYDVLLKIVKTVGQQAKLLQATEEPEEEKKSYVQKQFETASRWLSKPITKAEVKTNGQQAVRNLIEVANKVSEDLKGADKDDMKHMVMETEQLLTECCKKYDHEQYSVLLERIRDVKKAIERGVVTRVVEDFMEAEAPLQDLHLLAEHEPDETKRKFILEKKIAELLAQLGRVTKTARLIADTDERGRGITQCSQQAELLAPMLVKAAQQRVAAPDDKAAIEKYQELLAQYAESLSKIRDLCDQSVDPMDFVQTAGETMQRMRDESKTHNDPMKCAHTSAAITKLANRVIHVGLSSPSARADPELQRSLAAAQAQLQAAAPAPGARASRLPDWKDTTAKILQATDEVESLLGGDSIFKQQPEPNQPIYNEALNLHVAIRDWSSRDNEIVAVAKRMAVLMAKLSNYMNNDKQREVLATSKSIVQESHEVARLAKKLAHECTDHRIKTNLLQTCQRIPTISGQLKMLTTVKGFSLGRHGTQEDKEAMDMLVGNAQSLMLSIQDVVKVAASASVKIMSQRGPRMKWVRRKTSY</sequence>
<dbReference type="Pfam" id="PF09141">
    <property type="entry name" value="Talin_middle"/>
    <property type="match status" value="2"/>
</dbReference>
<evidence type="ECO:0000256" key="5">
    <source>
        <dbReference type="SAM" id="Coils"/>
    </source>
</evidence>
<evidence type="ECO:0000256" key="2">
    <source>
        <dbReference type="ARBA" id="ARBA00008376"/>
    </source>
</evidence>
<dbReference type="CDD" id="cd10569">
    <property type="entry name" value="FERM_C_Talin"/>
    <property type="match status" value="1"/>
</dbReference>
<dbReference type="Proteomes" id="UP000322000">
    <property type="component" value="Chromosome 10"/>
</dbReference>
<dbReference type="KEGG" id="tnl:113498231"/>
<comment type="subcellular location">
    <subcellularLocation>
        <location evidence="1">Cytoplasm</location>
        <location evidence="1">Cytoskeleton</location>
    </subcellularLocation>
</comment>
<evidence type="ECO:0000259" key="8">
    <source>
        <dbReference type="PROSITE" id="PS50057"/>
    </source>
</evidence>
<evidence type="ECO:0000256" key="1">
    <source>
        <dbReference type="ARBA" id="ARBA00004245"/>
    </source>
</evidence>
<dbReference type="InterPro" id="IPR019747">
    <property type="entry name" value="FERM_CS"/>
</dbReference>
<dbReference type="SUPFAM" id="SSF109880">
    <property type="entry name" value="A middle domain of Talin 1"/>
    <property type="match status" value="5"/>
</dbReference>
<dbReference type="SUPFAM" id="SSF47220">
    <property type="entry name" value="alpha-catenin/vinculin-like"/>
    <property type="match status" value="3"/>
</dbReference>
<dbReference type="InterPro" id="IPR032425">
    <property type="entry name" value="FERM_f0"/>
</dbReference>
<reference evidence="10" key="1">
    <citation type="submission" date="2025-08" db="UniProtKB">
        <authorList>
            <consortium name="RefSeq"/>
        </authorList>
    </citation>
    <scope>IDENTIFICATION</scope>
</reference>
<feature type="region of interest" description="Disordered" evidence="6">
    <location>
        <begin position="623"/>
        <end position="649"/>
    </location>
</feature>
<dbReference type="SMART" id="SM00295">
    <property type="entry name" value="B41"/>
    <property type="match status" value="1"/>
</dbReference>
<evidence type="ECO:0000313" key="10">
    <source>
        <dbReference type="RefSeq" id="XP_026733970.1"/>
    </source>
</evidence>
<dbReference type="Gene3D" id="2.30.29.30">
    <property type="entry name" value="Pleckstrin-homology domain (PH domain)/Phosphotyrosine-binding domain (PTB)"/>
    <property type="match status" value="1"/>
</dbReference>
<dbReference type="InterPro" id="IPR014352">
    <property type="entry name" value="FERM/acyl-CoA-bd_prot_sf"/>
</dbReference>
<dbReference type="GO" id="GO:0005886">
    <property type="term" value="C:plasma membrane"/>
    <property type="evidence" value="ECO:0007669"/>
    <property type="project" value="TreeGrafter"/>
</dbReference>
<dbReference type="InterPro" id="IPR000299">
    <property type="entry name" value="FERM_domain"/>
</dbReference>
<dbReference type="Gene3D" id="1.20.120.810">
    <property type="entry name" value="Vinculin, Vh2 four-helix bundle"/>
    <property type="match status" value="1"/>
</dbReference>
<dbReference type="InterPro" id="IPR000626">
    <property type="entry name" value="Ubiquitin-like_dom"/>
</dbReference>
<dbReference type="InterPro" id="IPR036723">
    <property type="entry name" value="Alpha-catenin/vinculin-like_sf"/>
</dbReference>
<dbReference type="GO" id="GO:0005856">
    <property type="term" value="C:cytoskeleton"/>
    <property type="evidence" value="ECO:0007669"/>
    <property type="project" value="UniProtKB-SubCell"/>
</dbReference>
<dbReference type="GO" id="GO:0030182">
    <property type="term" value="P:neuron differentiation"/>
    <property type="evidence" value="ECO:0007669"/>
    <property type="project" value="UniProtKB-ARBA"/>
</dbReference>
<keyword evidence="9" id="KW-1185">Reference proteome</keyword>
<proteinExistence type="inferred from homology"/>
<dbReference type="Pfam" id="PF09379">
    <property type="entry name" value="FERM_N"/>
    <property type="match status" value="1"/>
</dbReference>
<dbReference type="InterPro" id="IPR011993">
    <property type="entry name" value="PH-like_dom_sf"/>
</dbReference>
<dbReference type="GO" id="GO:0005200">
    <property type="term" value="F:structural constituent of cytoskeleton"/>
    <property type="evidence" value="ECO:0007669"/>
    <property type="project" value="InterPro"/>
</dbReference>
<dbReference type="FunFam" id="2.30.29.30:FF:000028">
    <property type="entry name" value="Talin 2"/>
    <property type="match status" value="1"/>
</dbReference>
<keyword evidence="4" id="KW-0206">Cytoskeleton</keyword>
<dbReference type="Pfam" id="PF01044">
    <property type="entry name" value="Vinculin"/>
    <property type="match status" value="2"/>
</dbReference>
<keyword evidence="5" id="KW-0175">Coiled coil</keyword>
<dbReference type="GO" id="GO:0030036">
    <property type="term" value="P:actin cytoskeleton organization"/>
    <property type="evidence" value="ECO:0007669"/>
    <property type="project" value="TreeGrafter"/>
</dbReference>
<protein>
    <submittedName>
        <fullName evidence="10">Talin-1-like</fullName>
    </submittedName>
</protein>
<feature type="domain" description="Ubiquitin-like" evidence="7">
    <location>
        <begin position="2"/>
        <end position="88"/>
    </location>
</feature>
<dbReference type="InterPro" id="IPR035964">
    <property type="entry name" value="I/LWEQ_dom_sf"/>
</dbReference>
<dbReference type="Gene3D" id="1.20.120.230">
    <property type="entry name" value="Alpha-catenin/vinculin-like"/>
    <property type="match status" value="7"/>
</dbReference>
<dbReference type="InParanoid" id="A0A7E5W063"/>
<dbReference type="RefSeq" id="XP_026733970.1">
    <property type="nucleotide sequence ID" value="XM_026878169.1"/>
</dbReference>
<dbReference type="InterPro" id="IPR035963">
    <property type="entry name" value="FERM_2"/>
</dbReference>
<dbReference type="PROSITE" id="PS00661">
    <property type="entry name" value="FERM_2"/>
    <property type="match status" value="1"/>
</dbReference>
<organism evidence="9 10">
    <name type="scientific">Trichoplusia ni</name>
    <name type="common">Cabbage looper</name>
    <dbReference type="NCBI Taxonomy" id="7111"/>
    <lineage>
        <taxon>Eukaryota</taxon>
        <taxon>Metazoa</taxon>
        <taxon>Ecdysozoa</taxon>
        <taxon>Arthropoda</taxon>
        <taxon>Hexapoda</taxon>
        <taxon>Insecta</taxon>
        <taxon>Pterygota</taxon>
        <taxon>Neoptera</taxon>
        <taxon>Endopterygota</taxon>
        <taxon>Lepidoptera</taxon>
        <taxon>Glossata</taxon>
        <taxon>Ditrysia</taxon>
        <taxon>Noctuoidea</taxon>
        <taxon>Noctuidae</taxon>
        <taxon>Plusiinae</taxon>
        <taxon>Trichoplusia</taxon>
    </lineage>
</organism>
<dbReference type="Gene3D" id="1.20.80.10">
    <property type="match status" value="1"/>
</dbReference>
<evidence type="ECO:0000313" key="9">
    <source>
        <dbReference type="Proteomes" id="UP000322000"/>
    </source>
</evidence>
<dbReference type="GO" id="GO:0098609">
    <property type="term" value="P:cell-cell adhesion"/>
    <property type="evidence" value="ECO:0007669"/>
    <property type="project" value="TreeGrafter"/>
</dbReference>
<dbReference type="GeneID" id="113498231"/>
<dbReference type="CDD" id="cd17090">
    <property type="entry name" value="FERM_F1_TLN"/>
    <property type="match status" value="1"/>
</dbReference>
<dbReference type="InterPro" id="IPR019748">
    <property type="entry name" value="FERM_central"/>
</dbReference>
<dbReference type="CDD" id="cd14473">
    <property type="entry name" value="FERM_B-lobe"/>
    <property type="match status" value="1"/>
</dbReference>
<dbReference type="GO" id="GO:0009887">
    <property type="term" value="P:animal organ morphogenesis"/>
    <property type="evidence" value="ECO:0007669"/>
    <property type="project" value="UniProtKB-ARBA"/>
</dbReference>
<dbReference type="PROSITE" id="PS50057">
    <property type="entry name" value="FERM_3"/>
    <property type="match status" value="1"/>
</dbReference>
<dbReference type="Pfam" id="PF00373">
    <property type="entry name" value="FERM_M"/>
    <property type="match status" value="1"/>
</dbReference>
<accession>A0A7E5W063</accession>
<evidence type="ECO:0000256" key="4">
    <source>
        <dbReference type="ARBA" id="ARBA00023212"/>
    </source>
</evidence>
<feature type="domain" description="FERM" evidence="8">
    <location>
        <begin position="86"/>
        <end position="411"/>
    </location>
</feature>
<dbReference type="InterPro" id="IPR036476">
    <property type="entry name" value="Talin_cent_sf"/>
</dbReference>
<dbReference type="GO" id="GO:0051015">
    <property type="term" value="F:actin filament binding"/>
    <property type="evidence" value="ECO:0007669"/>
    <property type="project" value="InterPro"/>
</dbReference>
<dbReference type="Gene3D" id="3.10.20.90">
    <property type="entry name" value="Phosphatidylinositol 3-kinase Catalytic Subunit, Chain A, domain 1"/>
    <property type="match status" value="2"/>
</dbReference>
<dbReference type="FunFam" id="1.20.80.10:FF:000007">
    <property type="entry name" value="Talin 2"/>
    <property type="match status" value="1"/>
</dbReference>
<dbReference type="OrthoDB" id="29742at2759"/>
<dbReference type="SUPFAM" id="SSF50729">
    <property type="entry name" value="PH domain-like"/>
    <property type="match status" value="1"/>
</dbReference>
<feature type="compositionally biased region" description="Basic and acidic residues" evidence="6">
    <location>
        <begin position="635"/>
        <end position="644"/>
    </location>
</feature>
<dbReference type="GO" id="GO:0005925">
    <property type="term" value="C:focal adhesion"/>
    <property type="evidence" value="ECO:0007669"/>
    <property type="project" value="InterPro"/>
</dbReference>
<name>A0A7E5W063_TRINI</name>
<dbReference type="GO" id="GO:0001726">
    <property type="term" value="C:ruffle"/>
    <property type="evidence" value="ECO:0007669"/>
    <property type="project" value="InterPro"/>
</dbReference>
<dbReference type="GO" id="GO:0005737">
    <property type="term" value="C:cytoplasm"/>
    <property type="evidence" value="ECO:0007669"/>
    <property type="project" value="TreeGrafter"/>
</dbReference>
<dbReference type="PANTHER" id="PTHR19981:SF1">
    <property type="entry name" value="RHEA, ISOFORM B"/>
    <property type="match status" value="1"/>
</dbReference>
<dbReference type="PANTHER" id="PTHR19981">
    <property type="entry name" value="TALIN"/>
    <property type="match status" value="1"/>
</dbReference>
<dbReference type="GO" id="GO:0005178">
    <property type="term" value="F:integrin binding"/>
    <property type="evidence" value="ECO:0007669"/>
    <property type="project" value="TreeGrafter"/>
</dbReference>
<dbReference type="InterPro" id="IPR019749">
    <property type="entry name" value="Band_41_domain"/>
</dbReference>
<comment type="similarity">
    <text evidence="2">Belongs to the vinculin/alpha-catenin family.</text>
</comment>
<feature type="coiled-coil region" evidence="5">
    <location>
        <begin position="2346"/>
        <end position="2413"/>
    </location>
</feature>